<dbReference type="SUPFAM" id="SSF55120">
    <property type="entry name" value="Pseudouridine synthase"/>
    <property type="match status" value="1"/>
</dbReference>
<dbReference type="InterPro" id="IPR020103">
    <property type="entry name" value="PsdUridine_synth_cat_dom_sf"/>
</dbReference>
<dbReference type="Gene3D" id="3.30.2350.10">
    <property type="entry name" value="Pseudouridine synthase"/>
    <property type="match status" value="1"/>
</dbReference>
<dbReference type="Proteomes" id="UP000885690">
    <property type="component" value="Unassembled WGS sequence"/>
</dbReference>
<evidence type="ECO:0000256" key="1">
    <source>
        <dbReference type="ARBA" id="ARBA00000385"/>
    </source>
</evidence>
<dbReference type="AlphaFoldDB" id="A0A7C0Y7B8"/>
<dbReference type="GO" id="GO:1990481">
    <property type="term" value="P:mRNA pseudouridine synthesis"/>
    <property type="evidence" value="ECO:0007669"/>
    <property type="project" value="TreeGrafter"/>
</dbReference>
<evidence type="ECO:0000256" key="4">
    <source>
        <dbReference type="ARBA" id="ARBA00023235"/>
    </source>
</evidence>
<evidence type="ECO:0000256" key="2">
    <source>
        <dbReference type="ARBA" id="ARBA00005642"/>
    </source>
</evidence>
<keyword evidence="3 5" id="KW-0819">tRNA processing</keyword>
<dbReference type="CDD" id="cd02573">
    <property type="entry name" value="PseudoU_synth_EcTruB"/>
    <property type="match status" value="1"/>
</dbReference>
<comment type="catalytic activity">
    <reaction evidence="1 5">
        <text>uridine(55) in tRNA = pseudouridine(55) in tRNA</text>
        <dbReference type="Rhea" id="RHEA:42532"/>
        <dbReference type="Rhea" id="RHEA-COMP:10101"/>
        <dbReference type="Rhea" id="RHEA-COMP:10102"/>
        <dbReference type="ChEBI" id="CHEBI:65314"/>
        <dbReference type="ChEBI" id="CHEBI:65315"/>
        <dbReference type="EC" id="5.4.99.25"/>
    </reaction>
</comment>
<name>A0A7C0Y7B8_9BACT</name>
<accession>A0A7C0Y7B8</accession>
<comment type="caution">
    <text evidence="8">The sequence shown here is derived from an EMBL/GenBank/DDBJ whole genome shotgun (WGS) entry which is preliminary data.</text>
</comment>
<evidence type="ECO:0000259" key="7">
    <source>
        <dbReference type="Pfam" id="PF16198"/>
    </source>
</evidence>
<evidence type="ECO:0000256" key="5">
    <source>
        <dbReference type="HAMAP-Rule" id="MF_01080"/>
    </source>
</evidence>
<organism evidence="8">
    <name type="scientific">Thermosulfidibacter takaii</name>
    <dbReference type="NCBI Taxonomy" id="412593"/>
    <lineage>
        <taxon>Bacteria</taxon>
        <taxon>Pseudomonadati</taxon>
        <taxon>Thermosulfidibacterota</taxon>
        <taxon>Thermosulfidibacteria</taxon>
        <taxon>Thermosulfidibacterales</taxon>
        <taxon>Thermosulfidibacteraceae</taxon>
    </lineage>
</organism>
<gene>
    <name evidence="5 8" type="primary">truB</name>
    <name evidence="8" type="ORF">ENF32_00875</name>
</gene>
<dbReference type="HAMAP" id="MF_01080">
    <property type="entry name" value="TruB_bact"/>
    <property type="match status" value="1"/>
</dbReference>
<dbReference type="PANTHER" id="PTHR13767">
    <property type="entry name" value="TRNA-PSEUDOURIDINE SYNTHASE"/>
    <property type="match status" value="1"/>
</dbReference>
<keyword evidence="4 5" id="KW-0413">Isomerase</keyword>
<evidence type="ECO:0000259" key="6">
    <source>
        <dbReference type="Pfam" id="PF01509"/>
    </source>
</evidence>
<dbReference type="InterPro" id="IPR014780">
    <property type="entry name" value="tRNA_psdUridine_synth_TruB"/>
</dbReference>
<evidence type="ECO:0000313" key="8">
    <source>
        <dbReference type="EMBL" id="HDD52605.1"/>
    </source>
</evidence>
<protein>
    <recommendedName>
        <fullName evidence="5">tRNA pseudouridine synthase B</fullName>
        <ecNumber evidence="5">5.4.99.25</ecNumber>
    </recommendedName>
    <alternativeName>
        <fullName evidence="5">tRNA pseudouridine(55) synthase</fullName>
        <shortName evidence="5">Psi55 synthase</shortName>
    </alternativeName>
    <alternativeName>
        <fullName evidence="5">tRNA pseudouridylate synthase</fullName>
    </alternativeName>
    <alternativeName>
        <fullName evidence="5">tRNA-uridine isomerase</fullName>
    </alternativeName>
</protein>
<dbReference type="NCBIfam" id="TIGR00431">
    <property type="entry name" value="TruB"/>
    <property type="match status" value="1"/>
</dbReference>
<sequence>MDSPLLREVENMDGIIVINKHPGPTSTRIVEKVRRLFKTKKAGHLGTLDPMAKGVLPICLGKATKLTPFLMDREKEYLATIKLGVVTDTYDKEGTILEEREVPTTTREKVEEILKDFTGEIEQIPPMFSAARYKGKRLYQLARRGEVVERKPKKVTVHELSCLEVNLPYIKIFIRCGKGVYIRQLAHDVGERLGCGGVIWDLVRTKACGFTLDEAVTLDELKEMTLEERQKLVIPMAQAVKDSPALVLAGRLRWWVAMGNPLVTTPAELGVDEIKEGMLVRLIDQEGELVAMGEMIASPEGTWLCHPRRVFHAS</sequence>
<dbReference type="GO" id="GO:0031119">
    <property type="term" value="P:tRNA pseudouridine synthesis"/>
    <property type="evidence" value="ECO:0007669"/>
    <property type="project" value="UniProtKB-UniRule"/>
</dbReference>
<dbReference type="EC" id="5.4.99.25" evidence="5"/>
<feature type="domain" description="tRNA pseudouridylate synthase B C-terminal" evidence="7">
    <location>
        <begin position="183"/>
        <end position="240"/>
    </location>
</feature>
<evidence type="ECO:0000256" key="3">
    <source>
        <dbReference type="ARBA" id="ARBA00022694"/>
    </source>
</evidence>
<dbReference type="InterPro" id="IPR002501">
    <property type="entry name" value="PsdUridine_synth_N"/>
</dbReference>
<proteinExistence type="inferred from homology"/>
<dbReference type="GO" id="GO:0003723">
    <property type="term" value="F:RNA binding"/>
    <property type="evidence" value="ECO:0007669"/>
    <property type="project" value="InterPro"/>
</dbReference>
<dbReference type="EMBL" id="DQWS01000035">
    <property type="protein sequence ID" value="HDD52605.1"/>
    <property type="molecule type" value="Genomic_DNA"/>
</dbReference>
<dbReference type="Pfam" id="PF16198">
    <property type="entry name" value="TruB_C_2"/>
    <property type="match status" value="1"/>
</dbReference>
<dbReference type="InterPro" id="IPR032819">
    <property type="entry name" value="TruB_C"/>
</dbReference>
<dbReference type="PANTHER" id="PTHR13767:SF2">
    <property type="entry name" value="PSEUDOURIDYLATE SYNTHASE TRUB1"/>
    <property type="match status" value="1"/>
</dbReference>
<dbReference type="Pfam" id="PF01509">
    <property type="entry name" value="TruB_N"/>
    <property type="match status" value="1"/>
</dbReference>
<feature type="domain" description="Pseudouridine synthase II N-terminal" evidence="6">
    <location>
        <begin position="34"/>
        <end position="182"/>
    </location>
</feature>
<dbReference type="GO" id="GO:0160148">
    <property type="term" value="F:tRNA pseudouridine(55) synthase activity"/>
    <property type="evidence" value="ECO:0007669"/>
    <property type="project" value="UniProtKB-EC"/>
</dbReference>
<feature type="active site" description="Nucleophile" evidence="5">
    <location>
        <position position="49"/>
    </location>
</feature>
<reference evidence="8" key="1">
    <citation type="journal article" date="2020" name="mSystems">
        <title>Genome- and Community-Level Interaction Insights into Carbon Utilization and Element Cycling Functions of Hydrothermarchaeota in Hydrothermal Sediment.</title>
        <authorList>
            <person name="Zhou Z."/>
            <person name="Liu Y."/>
            <person name="Xu W."/>
            <person name="Pan J."/>
            <person name="Luo Z.H."/>
            <person name="Li M."/>
        </authorList>
    </citation>
    <scope>NUCLEOTIDE SEQUENCE [LARGE SCALE GENOMIC DNA]</scope>
    <source>
        <strain evidence="8">HyVt-115</strain>
    </source>
</reference>
<comment type="function">
    <text evidence="5">Responsible for synthesis of pseudouridine from uracil-55 in the psi GC loop of transfer RNAs.</text>
</comment>
<comment type="similarity">
    <text evidence="2 5">Belongs to the pseudouridine synthase TruB family. Type 1 subfamily.</text>
</comment>